<comment type="subcellular location">
    <subcellularLocation>
        <location evidence="1">Cell envelope</location>
    </subcellularLocation>
</comment>
<dbReference type="InterPro" id="IPR029046">
    <property type="entry name" value="LolA/LolB/LppX"/>
</dbReference>
<dbReference type="InterPro" id="IPR009830">
    <property type="entry name" value="LppX/LprAFG"/>
</dbReference>
<feature type="chain" id="PRO_5039135136" description="LppX_LprAFG lipoprotein" evidence="4">
    <location>
        <begin position="28"/>
        <end position="250"/>
    </location>
</feature>
<keyword evidence="4" id="KW-0732">Signal</keyword>
<dbReference type="GO" id="GO:0030313">
    <property type="term" value="C:cell envelope"/>
    <property type="evidence" value="ECO:0007669"/>
    <property type="project" value="UniProtKB-SubCell"/>
</dbReference>
<evidence type="ECO:0000256" key="4">
    <source>
        <dbReference type="SAM" id="SignalP"/>
    </source>
</evidence>
<dbReference type="RefSeq" id="WP_058892181.1">
    <property type="nucleotide sequence ID" value="NZ_LQBL01000031.1"/>
</dbReference>
<proteinExistence type="inferred from homology"/>
<dbReference type="EMBL" id="LQBL01000031">
    <property type="protein sequence ID" value="KUG51886.1"/>
    <property type="molecule type" value="Genomic_DNA"/>
</dbReference>
<keyword evidence="3" id="KW-0472">Membrane</keyword>
<evidence type="ECO:0000313" key="5">
    <source>
        <dbReference type="EMBL" id="KUG51886.1"/>
    </source>
</evidence>
<dbReference type="Gene3D" id="2.50.20.20">
    <property type="match status" value="1"/>
</dbReference>
<protein>
    <recommendedName>
        <fullName evidence="7">LppX_LprAFG lipoprotein</fullName>
    </recommendedName>
</protein>
<dbReference type="CDD" id="cd16334">
    <property type="entry name" value="LppX-like"/>
    <property type="match status" value="1"/>
</dbReference>
<dbReference type="SUPFAM" id="SSF89392">
    <property type="entry name" value="Prokaryotic lipoproteins and lipoprotein localization factors"/>
    <property type="match status" value="1"/>
</dbReference>
<dbReference type="Proteomes" id="UP000054837">
    <property type="component" value="Unassembled WGS sequence"/>
</dbReference>
<sequence>MRSRGGRHTLTRTGGARLALAPAAVLALVLAGCSDGADESATSSAPPPPTAADRLAQAHDVLVDAGSVGLTLTGTDLPEDETSYIISAEGAGTMEPPAFDGTITAVIAGVQADIPTVALDGELWVKLPYVPAHVNTDPAELGVPDPATLFDPEDGLVGLLEQTQGPEFGERSRAGAEVVQQVVGTLPGETVTDLLLVGDAESEFDVTYGLVEEDWQVRSVEITGPFYPPATSTYTVTLDAYGEPVTVTQP</sequence>
<feature type="signal peptide" evidence="4">
    <location>
        <begin position="1"/>
        <end position="27"/>
    </location>
</feature>
<evidence type="ECO:0000256" key="1">
    <source>
        <dbReference type="ARBA" id="ARBA00004196"/>
    </source>
</evidence>
<comment type="caution">
    <text evidence="5">The sequence shown here is derived from an EMBL/GenBank/DDBJ whole genome shotgun (WGS) entry which is preliminary data.</text>
</comment>
<dbReference type="PROSITE" id="PS51257">
    <property type="entry name" value="PROKAR_LIPOPROTEIN"/>
    <property type="match status" value="1"/>
</dbReference>
<comment type="similarity">
    <text evidence="2">Belongs to the LppX/LprAFG lipoprotein family.</text>
</comment>
<dbReference type="AlphaFoldDB" id="A0A0W8I2C5"/>
<evidence type="ECO:0000256" key="3">
    <source>
        <dbReference type="ARBA" id="ARBA00022475"/>
    </source>
</evidence>
<evidence type="ECO:0000256" key="2">
    <source>
        <dbReference type="ARBA" id="ARBA00009194"/>
    </source>
</evidence>
<keyword evidence="6" id="KW-1185">Reference proteome</keyword>
<accession>A0A0W8I2C5</accession>
<dbReference type="Pfam" id="PF07161">
    <property type="entry name" value="LppX_LprAFG"/>
    <property type="match status" value="1"/>
</dbReference>
<name>A0A0W8I2C5_9MICO</name>
<reference evidence="5 6" key="1">
    <citation type="submission" date="2015-12" db="EMBL/GenBank/DDBJ databases">
        <title>Serinicoccus chungangenesis strain CD08_5 genome sequencing and assembly.</title>
        <authorList>
            <person name="Chander A.M."/>
            <person name="Kaur G."/>
            <person name="Nair G.R."/>
            <person name="Dhawan D.K."/>
            <person name="Kochhar R.K."/>
            <person name="Mayilraj S."/>
            <person name="Bhadada S.K."/>
        </authorList>
    </citation>
    <scope>NUCLEOTIDE SEQUENCE [LARGE SCALE GENOMIC DNA]</scope>
    <source>
        <strain evidence="5 6">CD08_5</strain>
    </source>
</reference>
<evidence type="ECO:0008006" key="7">
    <source>
        <dbReference type="Google" id="ProtNLM"/>
    </source>
</evidence>
<organism evidence="5 6">
    <name type="scientific">Serinicoccus chungangensis</name>
    <dbReference type="NCBI Taxonomy" id="767452"/>
    <lineage>
        <taxon>Bacteria</taxon>
        <taxon>Bacillati</taxon>
        <taxon>Actinomycetota</taxon>
        <taxon>Actinomycetes</taxon>
        <taxon>Micrococcales</taxon>
        <taxon>Ornithinimicrobiaceae</taxon>
        <taxon>Serinicoccus</taxon>
    </lineage>
</organism>
<gene>
    <name evidence="5" type="ORF">AVL62_08070</name>
</gene>
<dbReference type="OrthoDB" id="5143207at2"/>
<dbReference type="STRING" id="767452.AVL62_08070"/>
<keyword evidence="3" id="KW-1003">Cell membrane</keyword>
<evidence type="ECO:0000313" key="6">
    <source>
        <dbReference type="Proteomes" id="UP000054837"/>
    </source>
</evidence>